<name>A0A8X6H080_TRICU</name>
<feature type="region of interest" description="Disordered" evidence="1">
    <location>
        <begin position="1"/>
        <end position="72"/>
    </location>
</feature>
<feature type="compositionally biased region" description="Pro residues" evidence="1">
    <location>
        <begin position="8"/>
        <end position="19"/>
    </location>
</feature>
<dbReference type="AlphaFoldDB" id="A0A8X6H080"/>
<evidence type="ECO:0000313" key="2">
    <source>
        <dbReference type="EMBL" id="GFR13833.1"/>
    </source>
</evidence>
<dbReference type="Proteomes" id="UP000887116">
    <property type="component" value="Unassembled WGS sequence"/>
</dbReference>
<gene>
    <name evidence="2" type="ORF">TNCT_223481</name>
</gene>
<accession>A0A8X6H080</accession>
<evidence type="ECO:0000256" key="1">
    <source>
        <dbReference type="SAM" id="MobiDB-lite"/>
    </source>
</evidence>
<organism evidence="2 3">
    <name type="scientific">Trichonephila clavata</name>
    <name type="common">Joro spider</name>
    <name type="synonym">Nephila clavata</name>
    <dbReference type="NCBI Taxonomy" id="2740835"/>
    <lineage>
        <taxon>Eukaryota</taxon>
        <taxon>Metazoa</taxon>
        <taxon>Ecdysozoa</taxon>
        <taxon>Arthropoda</taxon>
        <taxon>Chelicerata</taxon>
        <taxon>Arachnida</taxon>
        <taxon>Araneae</taxon>
        <taxon>Araneomorphae</taxon>
        <taxon>Entelegynae</taxon>
        <taxon>Araneoidea</taxon>
        <taxon>Nephilidae</taxon>
        <taxon>Trichonephila</taxon>
    </lineage>
</organism>
<dbReference type="OrthoDB" id="7474049at2759"/>
<feature type="region of interest" description="Disordered" evidence="1">
    <location>
        <begin position="146"/>
        <end position="171"/>
    </location>
</feature>
<keyword evidence="3" id="KW-1185">Reference proteome</keyword>
<dbReference type="InterPro" id="IPR036691">
    <property type="entry name" value="Endo/exonu/phosph_ase_sf"/>
</dbReference>
<dbReference type="Gene3D" id="3.60.10.10">
    <property type="entry name" value="Endonuclease/exonuclease/phosphatase"/>
    <property type="match status" value="1"/>
</dbReference>
<feature type="compositionally biased region" description="Basic and acidic residues" evidence="1">
    <location>
        <begin position="59"/>
        <end position="70"/>
    </location>
</feature>
<dbReference type="SUPFAM" id="SSF56219">
    <property type="entry name" value="DNase I-like"/>
    <property type="match status" value="1"/>
</dbReference>
<dbReference type="EMBL" id="BMAO01026993">
    <property type="protein sequence ID" value="GFR13833.1"/>
    <property type="molecule type" value="Genomic_DNA"/>
</dbReference>
<comment type="caution">
    <text evidence="2">The sequence shown here is derived from an EMBL/GenBank/DDBJ whole genome shotgun (WGS) entry which is preliminary data.</text>
</comment>
<evidence type="ECO:0000313" key="3">
    <source>
        <dbReference type="Proteomes" id="UP000887116"/>
    </source>
</evidence>
<reference evidence="2" key="1">
    <citation type="submission" date="2020-07" db="EMBL/GenBank/DDBJ databases">
        <title>Multicomponent nature underlies the extraordinary mechanical properties of spider dragline silk.</title>
        <authorList>
            <person name="Kono N."/>
            <person name="Nakamura H."/>
            <person name="Mori M."/>
            <person name="Yoshida Y."/>
            <person name="Ohtoshi R."/>
            <person name="Malay A.D."/>
            <person name="Moran D.A.P."/>
            <person name="Tomita M."/>
            <person name="Numata K."/>
            <person name="Arakawa K."/>
        </authorList>
    </citation>
    <scope>NUCLEOTIDE SEQUENCE</scope>
</reference>
<feature type="compositionally biased region" description="Polar residues" evidence="1">
    <location>
        <begin position="146"/>
        <end position="160"/>
    </location>
</feature>
<sequence>MEPEKLNPKPPPPPSPPPEHNSSKPQLNRPQHARPKPQTQKEPSSPNPPKTPHSSITSDNHKTPKNDRPTHCGGGSAILIKNSIAYHSINIFNSTVDITAIGIEVPSKSITICSLYRPSASSVNLTLLIFPPTEITGSTTAMAGLSSTSKTPLHTKTPISSPLPLATAPMK</sequence>
<proteinExistence type="predicted"/>
<protein>
    <submittedName>
        <fullName evidence="2">Uncharacterized protein</fullName>
    </submittedName>
</protein>